<name>A0A0G4HWI2_9ALVE</name>
<sequence>MGKCCSKVKESAAEAAREENPAAPLKTLPTLTAGSSPSALTSFLESTLKADPKQMDFVKAWTADILEPLKGKSQNADTILVRADGGLFEHSVECSFEHVDGLCTKFLSDNGVEVGDFEQMKRVIEEEAKGQKATVVVWYRLKGLGEAGKGTDPSIDAGLTVKECVSWKAVEVVVPSSEDFEAFEEKAQADGAVVTSFGSSLFPSDPESRMTLQLPPEKAAFLFQGMGFPMPHPQILHAAGSLSSVSVEAQFGKDGLTFLGIHMDSQGSVSTLTEKATSLTASLPNSKADEEILKDFATRVADPSSPSASLVLYADSGGFCLALAAHISQQPGNTEALQPQVIATAAAAAVMDGGPEGLPGSDVDDGFQGELGGGEEKPAEGLQLPEGKRSSLASMSPKLQKASSRVQFVEGGEGGGNGMSEALERDGMGMAPPQLPA</sequence>
<protein>
    <submittedName>
        <fullName evidence="2">Uncharacterized protein</fullName>
    </submittedName>
</protein>
<dbReference type="EMBL" id="CDMZ01004171">
    <property type="protein sequence ID" value="CEM48868.1"/>
    <property type="molecule type" value="Genomic_DNA"/>
</dbReference>
<accession>A0A0G4HWI2</accession>
<dbReference type="AlphaFoldDB" id="A0A0G4HWI2"/>
<reference evidence="2" key="1">
    <citation type="submission" date="2014-11" db="EMBL/GenBank/DDBJ databases">
        <authorList>
            <person name="Otto D Thomas"/>
            <person name="Naeem Raeece"/>
        </authorList>
    </citation>
    <scope>NUCLEOTIDE SEQUENCE</scope>
</reference>
<dbReference type="VEuPathDB" id="CryptoDB:Cvel_9068"/>
<evidence type="ECO:0000313" key="2">
    <source>
        <dbReference type="EMBL" id="CEM48868.1"/>
    </source>
</evidence>
<proteinExistence type="predicted"/>
<gene>
    <name evidence="2" type="ORF">Cvel_9068</name>
</gene>
<feature type="region of interest" description="Disordered" evidence="1">
    <location>
        <begin position="353"/>
        <end position="437"/>
    </location>
</feature>
<evidence type="ECO:0000256" key="1">
    <source>
        <dbReference type="SAM" id="MobiDB-lite"/>
    </source>
</evidence>
<organism evidence="2">
    <name type="scientific">Chromera velia CCMP2878</name>
    <dbReference type="NCBI Taxonomy" id="1169474"/>
    <lineage>
        <taxon>Eukaryota</taxon>
        <taxon>Sar</taxon>
        <taxon>Alveolata</taxon>
        <taxon>Colpodellida</taxon>
        <taxon>Chromeraceae</taxon>
        <taxon>Chromera</taxon>
    </lineage>
</organism>